<evidence type="ECO:0000313" key="1">
    <source>
        <dbReference type="EMBL" id="KIL59428.1"/>
    </source>
</evidence>
<dbReference type="InParanoid" id="A0A0C2WSV5"/>
<sequence>MPPSPFSNRVFVDAIRAHQSCRYSLIIGSIAPCPITVDMTLLRFRKILQKIFGYDGKLEPIRTHFPPPMPFQQKMLRT</sequence>
<accession>A0A0C2WSV5</accession>
<dbReference type="HOGENOM" id="CLU_2621543_0_0_1"/>
<dbReference type="EMBL" id="KN818316">
    <property type="protein sequence ID" value="KIL59428.1"/>
    <property type="molecule type" value="Genomic_DNA"/>
</dbReference>
<gene>
    <name evidence="1" type="ORF">M378DRAFT_169388</name>
</gene>
<evidence type="ECO:0000313" key="2">
    <source>
        <dbReference type="Proteomes" id="UP000054549"/>
    </source>
</evidence>
<proteinExistence type="predicted"/>
<keyword evidence="2" id="KW-1185">Reference proteome</keyword>
<reference evidence="1 2" key="1">
    <citation type="submission" date="2014-04" db="EMBL/GenBank/DDBJ databases">
        <title>Evolutionary Origins and Diversification of the Mycorrhizal Mutualists.</title>
        <authorList>
            <consortium name="DOE Joint Genome Institute"/>
            <consortium name="Mycorrhizal Genomics Consortium"/>
            <person name="Kohler A."/>
            <person name="Kuo A."/>
            <person name="Nagy L.G."/>
            <person name="Floudas D."/>
            <person name="Copeland A."/>
            <person name="Barry K.W."/>
            <person name="Cichocki N."/>
            <person name="Veneault-Fourrey C."/>
            <person name="LaButti K."/>
            <person name="Lindquist E.A."/>
            <person name="Lipzen A."/>
            <person name="Lundell T."/>
            <person name="Morin E."/>
            <person name="Murat C."/>
            <person name="Riley R."/>
            <person name="Ohm R."/>
            <person name="Sun H."/>
            <person name="Tunlid A."/>
            <person name="Henrissat B."/>
            <person name="Grigoriev I.V."/>
            <person name="Hibbett D.S."/>
            <person name="Martin F."/>
        </authorList>
    </citation>
    <scope>NUCLEOTIDE SEQUENCE [LARGE SCALE GENOMIC DNA]</scope>
    <source>
        <strain evidence="1 2">Koide BX008</strain>
    </source>
</reference>
<protein>
    <submittedName>
        <fullName evidence="1">Uncharacterized protein</fullName>
    </submittedName>
</protein>
<organism evidence="1 2">
    <name type="scientific">Amanita muscaria (strain Koide BX008)</name>
    <dbReference type="NCBI Taxonomy" id="946122"/>
    <lineage>
        <taxon>Eukaryota</taxon>
        <taxon>Fungi</taxon>
        <taxon>Dikarya</taxon>
        <taxon>Basidiomycota</taxon>
        <taxon>Agaricomycotina</taxon>
        <taxon>Agaricomycetes</taxon>
        <taxon>Agaricomycetidae</taxon>
        <taxon>Agaricales</taxon>
        <taxon>Pluteineae</taxon>
        <taxon>Amanitaceae</taxon>
        <taxon>Amanita</taxon>
    </lineage>
</organism>
<name>A0A0C2WSV5_AMAMK</name>
<dbReference type="AlphaFoldDB" id="A0A0C2WSV5"/>
<dbReference type="Proteomes" id="UP000054549">
    <property type="component" value="Unassembled WGS sequence"/>
</dbReference>